<evidence type="ECO:0000313" key="3">
    <source>
        <dbReference type="Proteomes" id="UP000007843"/>
    </source>
</evidence>
<comment type="similarity">
    <text evidence="1">Belongs to the GlgS family.</text>
</comment>
<dbReference type="HAMAP" id="MF_00525">
    <property type="entry name" value="GlgS"/>
    <property type="match status" value="1"/>
</dbReference>
<dbReference type="Gene3D" id="1.20.970.20">
    <property type="entry name" value="Glycogen synthesis protein GlgS"/>
    <property type="match status" value="1"/>
</dbReference>
<gene>
    <name evidence="1" type="primary">glgS</name>
    <name evidence="2" type="ordered locus">KOX_03035</name>
</gene>
<dbReference type="HOGENOM" id="CLU_185971_0_0_6"/>
<accession>A0A0H3H1S4</accession>
<dbReference type="GO" id="GO:1902201">
    <property type="term" value="P:negative regulation of bacterial-type flagellum-dependent cell motility"/>
    <property type="evidence" value="ECO:0007669"/>
    <property type="project" value="UniProtKB-UniRule"/>
</dbReference>
<organism evidence="2 3">
    <name type="scientific">Klebsiella michiganensis (strain ATCC 8724 / DSM 4798 / JCM 20051 / NBRC 3318 / NRRL B-199 / KCTC 1686 / BUCSAV 143 / CCM 1901)</name>
    <dbReference type="NCBI Taxonomy" id="1006551"/>
    <lineage>
        <taxon>Bacteria</taxon>
        <taxon>Pseudomonadati</taxon>
        <taxon>Pseudomonadota</taxon>
        <taxon>Gammaproteobacteria</taxon>
        <taxon>Enterobacterales</taxon>
        <taxon>Enterobacteriaceae</taxon>
        <taxon>Klebsiella/Raoultella group</taxon>
        <taxon>Klebsiella</taxon>
    </lineage>
</organism>
<proteinExistence type="inferred from homology"/>
<protein>
    <recommendedName>
        <fullName evidence="1">Surface composition regulator</fullName>
    </recommendedName>
</protein>
<dbReference type="InterPro" id="IPR015065">
    <property type="entry name" value="GlgS"/>
</dbReference>
<dbReference type="Pfam" id="PF08971">
    <property type="entry name" value="GlgS"/>
    <property type="match status" value="1"/>
</dbReference>
<reference evidence="2 3" key="1">
    <citation type="journal article" date="2012" name="J. Bacteriol.">
        <title>Complete genome sequence of Klebsiella oxytoca KCTC 1686, used in production of 2,3-butanediol.</title>
        <authorList>
            <person name="Shin S.H."/>
            <person name="Kim S."/>
            <person name="Kim J.Y."/>
            <person name="Lee S."/>
            <person name="Um Y."/>
            <person name="Oh M.K."/>
            <person name="Kim Y.R."/>
            <person name="Lee J."/>
            <person name="Yang K.S."/>
        </authorList>
    </citation>
    <scope>NUCLEOTIDE SEQUENCE [LARGE SCALE GENOMIC DNA]</scope>
    <source>
        <strain evidence="3">ATCC 8724 / DSM 4798 / JCM 20051 / NBRC 3318 / NRRL B-199 / KCTC 1686</strain>
    </source>
</reference>
<evidence type="ECO:0000313" key="2">
    <source>
        <dbReference type="EMBL" id="AEX02348.1"/>
    </source>
</evidence>
<dbReference type="KEGG" id="kox:KOX_03035"/>
<evidence type="ECO:0000256" key="1">
    <source>
        <dbReference type="HAMAP-Rule" id="MF_00525"/>
    </source>
</evidence>
<dbReference type="NCBIfam" id="NF002793">
    <property type="entry name" value="PRK02922.1"/>
    <property type="match status" value="1"/>
</dbReference>
<name>A0A0H3H1S4_KLEM8</name>
<dbReference type="InterPro" id="IPR036295">
    <property type="entry name" value="GlgS_sf"/>
</dbReference>
<dbReference type="AlphaFoldDB" id="A0A0H3H1S4"/>
<comment type="function">
    <text evidence="1">Major determinant of cell surface composition. Negatively regulates motility, adhesion and synthesis of biofilm exopolysaccharides.</text>
</comment>
<dbReference type="GO" id="GO:1900191">
    <property type="term" value="P:negative regulation of single-species biofilm formation"/>
    <property type="evidence" value="ECO:0007669"/>
    <property type="project" value="UniProtKB-UniRule"/>
</dbReference>
<dbReference type="RefSeq" id="WP_014226883.1">
    <property type="nucleotide sequence ID" value="NC_016612.1"/>
</dbReference>
<dbReference type="SUPFAM" id="SSF109747">
    <property type="entry name" value="Glycogen synthesis protein GlgS"/>
    <property type="match status" value="1"/>
</dbReference>
<dbReference type="PATRIC" id="fig|1006551.4.peg.607"/>
<dbReference type="EMBL" id="CP003218">
    <property type="protein sequence ID" value="AEX02348.1"/>
    <property type="molecule type" value="Genomic_DNA"/>
</dbReference>
<sequence length="69" mass="8220">MKKNDMYLMKNFDFLAQSFARMNAQGQPVDLQAIVGNMDEAHREWFCQRYELYCRQANKTMSPEAELEH</sequence>
<dbReference type="Proteomes" id="UP000007843">
    <property type="component" value="Chromosome"/>
</dbReference>